<feature type="binding site" evidence="7">
    <location>
        <position position="298"/>
    </location>
    <ligand>
        <name>ATP</name>
        <dbReference type="ChEBI" id="CHEBI:30616"/>
    </ligand>
</feature>
<keyword evidence="8" id="KW-0862">Zinc</keyword>
<keyword evidence="12" id="KW-1185">Reference proteome</keyword>
<evidence type="ECO:0000256" key="7">
    <source>
        <dbReference type="HAMAP-Rule" id="MF_03181"/>
    </source>
</evidence>
<feature type="coiled-coil region" evidence="7">
    <location>
        <begin position="526"/>
        <end position="564"/>
    </location>
</feature>
<keyword evidence="6 7" id="KW-0175">Coiled coil</keyword>
<keyword evidence="5 7" id="KW-0067">ATP-binding</keyword>
<comment type="domain">
    <text evidence="7">Contains a pseudokinase domain. The protein kinase domain is predicted to be catalytically inactive because some of the residues important for catalytic activity are substituted and it lacks the equivalent of the binding site for a peptide substrate. However, it has retained an ATP-binding site and ATP-binding is required for mRNA degradation, stimulating the activity of the PAN2 nuclease in vitro. The nucleotide-binding site is juxtaposed to the RNase active site of PAN2 in the complex and may actually bind nucleosides of a poly(A) RNA rather than ATP, feeding the poly(A)-tail to the active site of the deadenylase and thus increasing the efficiency with which this distributive enzyme degrades oligo(A) RNAs.</text>
</comment>
<comment type="subunit">
    <text evidence="7">Homodimer. Forms a heterotrimer with a catalytic subunit PAN2 to form the poly(A)-nuclease (PAN) deadenylation complex. Interacts (via PAM-2 motif) with poly(A)-binding protein PAB1 (via PABC domain), conferring substrate specificity of the enzyme complex.</text>
</comment>
<feature type="region of interest" description="Knob domain" evidence="7">
    <location>
        <begin position="565"/>
        <end position="714"/>
    </location>
</feature>
<accession>A0ABR3PAD1</accession>
<dbReference type="SUPFAM" id="SSF56112">
    <property type="entry name" value="Protein kinase-like (PK-like)"/>
    <property type="match status" value="1"/>
</dbReference>
<dbReference type="Gene3D" id="6.10.250.3160">
    <property type="match status" value="1"/>
</dbReference>
<comment type="subcellular location">
    <subcellularLocation>
        <location evidence="1 7">Cytoplasm</location>
    </subcellularLocation>
</comment>
<feature type="compositionally biased region" description="Gly residues" evidence="9">
    <location>
        <begin position="579"/>
        <end position="588"/>
    </location>
</feature>
<keyword evidence="3 7" id="KW-0507">mRNA processing</keyword>
<feature type="zinc finger region" description="C3H1-type" evidence="8">
    <location>
        <begin position="26"/>
        <end position="55"/>
    </location>
</feature>
<comment type="domain">
    <text evidence="7">The pseudokinase domain, the coiled-coil (CC), and C-terminal knob domain (CK) form a structural unit (PKC) that forms an extensive high-affinity interaction surface for PAN2.</text>
</comment>
<dbReference type="Gene3D" id="1.20.5.5160">
    <property type="match status" value="1"/>
</dbReference>
<keyword evidence="4 7" id="KW-0547">Nucleotide-binding</keyword>
<evidence type="ECO:0000313" key="12">
    <source>
        <dbReference type="Proteomes" id="UP001562354"/>
    </source>
</evidence>
<dbReference type="GeneID" id="95976730"/>
<feature type="region of interest" description="Disordered" evidence="9">
    <location>
        <begin position="1"/>
        <end position="28"/>
    </location>
</feature>
<feature type="domain" description="C3H1-type" evidence="10">
    <location>
        <begin position="26"/>
        <end position="55"/>
    </location>
</feature>
<dbReference type="Gene3D" id="1.10.510.10">
    <property type="entry name" value="Transferase(Phosphotransferase) domain 1"/>
    <property type="match status" value="1"/>
</dbReference>
<dbReference type="Pfam" id="PF18101">
    <property type="entry name" value="Pan3_CK"/>
    <property type="match status" value="2"/>
</dbReference>
<comment type="caution">
    <text evidence="11">The sequence shown here is derived from an EMBL/GenBank/DDBJ whole genome shotgun (WGS) entry which is preliminary data.</text>
</comment>
<sequence>MATAGGATPADVRRGHQSPRPKGRENAKNVLCRNVTIYGSCRAQNNGCPYNHDVTKSNQQNDSPKRFLNVDSPSFTPLSPVTNMAQTTTKSLGISPKAAAAAVFTPKSAIGTPVAQTKQPSAEWPQRSIQEFVPQSFVPSQSADNTPTANNLNAYDPFTMQSLAAGLSDGSHQAQINPYAHDSAGVATPSVFQSTTAFAHPLNYHLYAPMGPHRENLMAYQRTTHDFFIPDHLREELQRKSEASLQAFANSGLPQQLEHFHSLVALDTNTQKTASAYGYPSWIYKAVSSKDGYTYALRRLEGFRLTDENAVRTIQTWKRISNGSVVTVHDAFTTRAFGDSSLIVVTDYHPMSQTLADKLFNQPARHPTNRPTTNYVTDHELWGYVVQLASALKAIHSIGLAARLMIPQKVLVTSKNRLRLNSCGILDITQYDQGRSLAELQQDDMLQLGRLILCIATKNPTSHHNMQKSLDHVGRMYSEKLREVVTWLLTPPPQSAIPQAVPGTAGAAAPPATDHTIDTFLGLISSQLVLIFDASLHEGDALTSNLARELENARLVRLLTKLNMILERPEPNGSVNVNGGAGSNGPGMMGNPSGPPSSATAAVVAASSANPGQPVAPPHTLNMASSAWAETGERYYLKLFRDYVFHQIDADGRPVLDLGHILGCLNKLDAGVDEKVLLVSRDEQNCFVVTFRELKRGVESAWAELMKASQGARR</sequence>
<dbReference type="InterPro" id="IPR000571">
    <property type="entry name" value="Znf_CCCH"/>
</dbReference>
<comment type="function">
    <text evidence="7">Regulatory subunit of the poly(A)-nuclease (PAN) deadenylation complex, one of two cytoplasmic mRNA deadenylases involved in mRNA turnover. PAN specifically shortens poly(A) tails of RNA and the activity is stimulated by poly(A)-binding protein PAB1. PAN deadenylation is followed by rapid degradation of the shortened mRNA tails by the CCR4-NOT complex. Deadenylated mRNAs are then degraded by two alternative mechanisms, namely exosome-mediated 3'-5' exonucleolytic degradation, or deadenlyation-dependent mRNA decaping and subsequent 5'-3' exonucleolytic degradation by XRN1. May also be involved in post-transcriptional maturation of mRNA poly(A) tails. PAN3 acts as a positive regulator for PAN activity, recruiting the catalytic subunit PAN2 to mRNA via its interaction with RNA and with PAB1.</text>
</comment>
<protein>
    <recommendedName>
        <fullName evidence="7">PAN2-PAN3 deadenylation complex subunit PAN3</fullName>
    </recommendedName>
    <alternativeName>
        <fullName evidence="7">PAB1P-dependent poly(A)-specific ribonuclease</fullName>
    </alternativeName>
    <alternativeName>
        <fullName evidence="7">Poly(A)-nuclease deadenylation complex subunit 3</fullName>
        <shortName evidence="7">PAN deadenylation complex subunit 3</shortName>
    </alternativeName>
</protein>
<dbReference type="InterPro" id="IPR030844">
    <property type="entry name" value="PAN3"/>
</dbReference>
<feature type="compositionally biased region" description="Low complexity" evidence="9">
    <location>
        <begin position="589"/>
        <end position="599"/>
    </location>
</feature>
<feature type="region of interest" description="Disordered" evidence="9">
    <location>
        <begin position="573"/>
        <end position="599"/>
    </location>
</feature>
<dbReference type="PROSITE" id="PS50103">
    <property type="entry name" value="ZF_C3H1"/>
    <property type="match status" value="1"/>
</dbReference>
<evidence type="ECO:0000256" key="9">
    <source>
        <dbReference type="SAM" id="MobiDB-lite"/>
    </source>
</evidence>
<keyword evidence="2 7" id="KW-0963">Cytoplasm</keyword>
<evidence type="ECO:0000259" key="10">
    <source>
        <dbReference type="PROSITE" id="PS50103"/>
    </source>
</evidence>
<comment type="similarity">
    <text evidence="7">Belongs to the protein kinase superfamily. PAN3 family.</text>
</comment>
<evidence type="ECO:0000256" key="2">
    <source>
        <dbReference type="ARBA" id="ARBA00022490"/>
    </source>
</evidence>
<evidence type="ECO:0000313" key="11">
    <source>
        <dbReference type="EMBL" id="KAL1302661.1"/>
    </source>
</evidence>
<proteinExistence type="inferred from homology"/>
<dbReference type="Pfam" id="PF25586">
    <property type="entry name" value="zf-CCCH_PAN3"/>
    <property type="match status" value="1"/>
</dbReference>
<dbReference type="PANTHER" id="PTHR12272:SF11">
    <property type="entry name" value="PAN2-PAN3 DEADENYLATION COMPLEX SUBUNIT PAN3"/>
    <property type="match status" value="1"/>
</dbReference>
<keyword evidence="8" id="KW-0863">Zinc-finger</keyword>
<evidence type="ECO:0000256" key="4">
    <source>
        <dbReference type="ARBA" id="ARBA00022741"/>
    </source>
</evidence>
<keyword evidence="8" id="KW-0479">Metal-binding</keyword>
<dbReference type="InterPro" id="IPR011009">
    <property type="entry name" value="Kinase-like_dom_sf"/>
</dbReference>
<comment type="domain">
    <text evidence="7">The N-terminal zinc finger binds to poly(A) RNA.</text>
</comment>
<dbReference type="PANTHER" id="PTHR12272">
    <property type="entry name" value="DEADENYLATION COMPLEX SUBUNIT PAN3"/>
    <property type="match status" value="1"/>
</dbReference>
<dbReference type="EMBL" id="JBFMKM010000012">
    <property type="protein sequence ID" value="KAL1302661.1"/>
    <property type="molecule type" value="Genomic_DNA"/>
</dbReference>
<gene>
    <name evidence="7" type="primary">PAN3</name>
    <name evidence="11" type="ORF">AAFC00_003028</name>
</gene>
<feature type="binding site" evidence="7">
    <location>
        <begin position="347"/>
        <end position="354"/>
    </location>
    <ligand>
        <name>ATP</name>
        <dbReference type="ChEBI" id="CHEBI:30616"/>
    </ligand>
</feature>
<dbReference type="Proteomes" id="UP001562354">
    <property type="component" value="Unassembled WGS sequence"/>
</dbReference>
<evidence type="ECO:0000256" key="3">
    <source>
        <dbReference type="ARBA" id="ARBA00022664"/>
    </source>
</evidence>
<dbReference type="InterPro" id="IPR041332">
    <property type="entry name" value="Pan3_CK"/>
</dbReference>
<organism evidence="11 12">
    <name type="scientific">Neodothiora populina</name>
    <dbReference type="NCBI Taxonomy" id="2781224"/>
    <lineage>
        <taxon>Eukaryota</taxon>
        <taxon>Fungi</taxon>
        <taxon>Dikarya</taxon>
        <taxon>Ascomycota</taxon>
        <taxon>Pezizomycotina</taxon>
        <taxon>Dothideomycetes</taxon>
        <taxon>Dothideomycetidae</taxon>
        <taxon>Dothideales</taxon>
        <taxon>Dothioraceae</taxon>
        <taxon>Neodothiora</taxon>
    </lineage>
</organism>
<evidence type="ECO:0000256" key="1">
    <source>
        <dbReference type="ARBA" id="ARBA00004496"/>
    </source>
</evidence>
<evidence type="ECO:0000256" key="8">
    <source>
        <dbReference type="PROSITE-ProRule" id="PRU00723"/>
    </source>
</evidence>
<evidence type="ECO:0000256" key="5">
    <source>
        <dbReference type="ARBA" id="ARBA00022840"/>
    </source>
</evidence>
<reference evidence="11 12" key="1">
    <citation type="submission" date="2024-07" db="EMBL/GenBank/DDBJ databases">
        <title>Draft sequence of the Neodothiora populina.</title>
        <authorList>
            <person name="Drown D.D."/>
            <person name="Schuette U.S."/>
            <person name="Buechlein A.B."/>
            <person name="Rusch D.R."/>
            <person name="Winton L.W."/>
            <person name="Adams G.A."/>
        </authorList>
    </citation>
    <scope>NUCLEOTIDE SEQUENCE [LARGE SCALE GENOMIC DNA]</scope>
    <source>
        <strain evidence="11 12">CPC 39397</strain>
    </source>
</reference>
<dbReference type="HAMAP" id="MF_03181">
    <property type="entry name" value="PAN3"/>
    <property type="match status" value="1"/>
</dbReference>
<name>A0ABR3PAD1_9PEZI</name>
<dbReference type="RefSeq" id="XP_069198937.1">
    <property type="nucleotide sequence ID" value="XM_069342438.1"/>
</dbReference>
<evidence type="ECO:0000256" key="6">
    <source>
        <dbReference type="ARBA" id="ARBA00023054"/>
    </source>
</evidence>
<comment type="caution">
    <text evidence="7">Lacks conserved residue(s) required for the propagation of feature annotation.</text>
</comment>
<feature type="binding site" evidence="7">
    <location>
        <begin position="408"/>
        <end position="409"/>
    </location>
    <ligand>
        <name>ATP</name>
        <dbReference type="ChEBI" id="CHEBI:30616"/>
    </ligand>
</feature>
<dbReference type="Gene3D" id="1.10.287.3700">
    <property type="match status" value="1"/>
</dbReference>